<sequence length="222" mass="23813">MDRIGLETGLSWWITCAESPHFARCATRCSMIPKEGAVVADVTLSAQNALPQGDVIERAGTAIRVLPMQQMTSMMPGAGADALATVLMDEHGLALPGVGQTSTSAGGRCLWFGHRQYLLIGVSPAHSLSDVAALTDQSDGWSTVLLEGPLARDVLARLCPLDLRAAHFAQGAVARTEIRHMMACVTRVSEDGFRLMVFRSMAETLLDELRHGLLSCAARENL</sequence>
<organism evidence="2 3">
    <name type="scientific">Pseudooceanicola sediminis</name>
    <dbReference type="NCBI Taxonomy" id="2211117"/>
    <lineage>
        <taxon>Bacteria</taxon>
        <taxon>Pseudomonadati</taxon>
        <taxon>Pseudomonadota</taxon>
        <taxon>Alphaproteobacteria</taxon>
        <taxon>Rhodobacterales</taxon>
        <taxon>Paracoccaceae</taxon>
        <taxon>Pseudooceanicola</taxon>
    </lineage>
</organism>
<dbReference type="AlphaFoldDB" id="A0A399J3I5"/>
<dbReference type="SUPFAM" id="SSF103025">
    <property type="entry name" value="Folate-binding domain"/>
    <property type="match status" value="1"/>
</dbReference>
<reference evidence="2 3" key="1">
    <citation type="submission" date="2018-08" db="EMBL/GenBank/DDBJ databases">
        <title>Pseudooceanicola sediminis CY03 in the family Rhodobacteracea.</title>
        <authorList>
            <person name="Zhang Y.-J."/>
        </authorList>
    </citation>
    <scope>NUCLEOTIDE SEQUENCE [LARGE SCALE GENOMIC DNA]</scope>
    <source>
        <strain evidence="2 3">CY03</strain>
    </source>
</reference>
<gene>
    <name evidence="2" type="ORF">DL237_08430</name>
</gene>
<dbReference type="EMBL" id="QWJJ01000006">
    <property type="protein sequence ID" value="RII39167.1"/>
    <property type="molecule type" value="Genomic_DNA"/>
</dbReference>
<evidence type="ECO:0000259" key="1">
    <source>
        <dbReference type="Pfam" id="PF01571"/>
    </source>
</evidence>
<comment type="caution">
    <text evidence="2">The sequence shown here is derived from an EMBL/GenBank/DDBJ whole genome shotgun (WGS) entry which is preliminary data.</text>
</comment>
<proteinExistence type="predicted"/>
<dbReference type="Gene3D" id="3.30.1360.120">
    <property type="entry name" value="Probable tRNA modification gtpase trme, domain 1"/>
    <property type="match status" value="1"/>
</dbReference>
<dbReference type="InterPro" id="IPR006222">
    <property type="entry name" value="GCVT_N"/>
</dbReference>
<keyword evidence="3" id="KW-1185">Reference proteome</keyword>
<name>A0A399J3I5_9RHOB</name>
<protein>
    <submittedName>
        <fullName evidence="2">Sarcosine oxidase subunit gamma</fullName>
    </submittedName>
</protein>
<dbReference type="Proteomes" id="UP000265848">
    <property type="component" value="Unassembled WGS sequence"/>
</dbReference>
<evidence type="ECO:0000313" key="2">
    <source>
        <dbReference type="EMBL" id="RII39167.1"/>
    </source>
</evidence>
<dbReference type="Pfam" id="PF01571">
    <property type="entry name" value="GCV_T"/>
    <property type="match status" value="1"/>
</dbReference>
<dbReference type="Gene3D" id="3.30.70.1520">
    <property type="entry name" value="Heterotetrameric sarcosine oxidase"/>
    <property type="match status" value="1"/>
</dbReference>
<accession>A0A399J3I5</accession>
<evidence type="ECO:0000313" key="3">
    <source>
        <dbReference type="Proteomes" id="UP000265848"/>
    </source>
</evidence>
<feature type="domain" description="GCVT N-terminal" evidence="1">
    <location>
        <begin position="130"/>
        <end position="210"/>
    </location>
</feature>
<dbReference type="InterPro" id="IPR027266">
    <property type="entry name" value="TrmE/GcvT-like"/>
</dbReference>